<dbReference type="AlphaFoldDB" id="A0A521EIM0"/>
<dbReference type="CDD" id="cd17346">
    <property type="entry name" value="MFS_DtpA_like"/>
    <property type="match status" value="1"/>
</dbReference>
<dbReference type="PROSITE" id="PS01022">
    <property type="entry name" value="PTR2_1"/>
    <property type="match status" value="1"/>
</dbReference>
<keyword evidence="5" id="KW-0571">Peptide transport</keyword>
<dbReference type="InterPro" id="IPR000109">
    <property type="entry name" value="POT_fam"/>
</dbReference>
<comment type="subcellular location">
    <subcellularLocation>
        <location evidence="1">Cell membrane</location>
        <topology evidence="1">Multi-pass membrane protein</topology>
    </subcellularLocation>
    <subcellularLocation>
        <location evidence="8">Membrane</location>
        <topology evidence="8">Multi-pass membrane protein</topology>
    </subcellularLocation>
</comment>
<dbReference type="InterPro" id="IPR036259">
    <property type="entry name" value="MFS_trans_sf"/>
</dbReference>
<dbReference type="PROSITE" id="PS01023">
    <property type="entry name" value="PTR2_2"/>
    <property type="match status" value="1"/>
</dbReference>
<feature type="transmembrane region" description="Helical" evidence="9">
    <location>
        <begin position="257"/>
        <end position="279"/>
    </location>
</feature>
<feature type="transmembrane region" description="Helical" evidence="9">
    <location>
        <begin position="180"/>
        <end position="198"/>
    </location>
</feature>
<dbReference type="EMBL" id="FXTP01000012">
    <property type="protein sequence ID" value="SMO83773.1"/>
    <property type="molecule type" value="Genomic_DNA"/>
</dbReference>
<feature type="transmembrane region" description="Helical" evidence="9">
    <location>
        <begin position="154"/>
        <end position="174"/>
    </location>
</feature>
<dbReference type="NCBIfam" id="TIGR00924">
    <property type="entry name" value="yjdL_sub1_fam"/>
    <property type="match status" value="1"/>
</dbReference>
<feature type="transmembrane region" description="Helical" evidence="9">
    <location>
        <begin position="435"/>
        <end position="455"/>
    </location>
</feature>
<reference evidence="11 12" key="1">
    <citation type="submission" date="2017-05" db="EMBL/GenBank/DDBJ databases">
        <authorList>
            <person name="Varghese N."/>
            <person name="Submissions S."/>
        </authorList>
    </citation>
    <scope>NUCLEOTIDE SEQUENCE [LARGE SCALE GENOMIC DNA]</scope>
    <source>
        <strain evidence="11 12">DSM 21985</strain>
    </source>
</reference>
<dbReference type="SUPFAM" id="SSF103473">
    <property type="entry name" value="MFS general substrate transporter"/>
    <property type="match status" value="2"/>
</dbReference>
<comment type="similarity">
    <text evidence="8">Belongs to the major facilitator superfamily. Proton-dependent oligopeptide transporter (POT/PTR) (TC 2.A.17) family.</text>
</comment>
<evidence type="ECO:0000256" key="3">
    <source>
        <dbReference type="ARBA" id="ARBA00022475"/>
    </source>
</evidence>
<evidence type="ECO:0000256" key="8">
    <source>
        <dbReference type="RuleBase" id="RU003755"/>
    </source>
</evidence>
<organism evidence="11 12">
    <name type="scientific">Gracilimonas mengyeensis</name>
    <dbReference type="NCBI Taxonomy" id="1302730"/>
    <lineage>
        <taxon>Bacteria</taxon>
        <taxon>Pseudomonadati</taxon>
        <taxon>Balneolota</taxon>
        <taxon>Balneolia</taxon>
        <taxon>Balneolales</taxon>
        <taxon>Balneolaceae</taxon>
        <taxon>Gracilimonas</taxon>
    </lineage>
</organism>
<keyword evidence="2 8" id="KW-0813">Transport</keyword>
<name>A0A521EIM0_9BACT</name>
<dbReference type="GO" id="GO:1904680">
    <property type="term" value="F:peptide transmembrane transporter activity"/>
    <property type="evidence" value="ECO:0007669"/>
    <property type="project" value="InterPro"/>
</dbReference>
<feature type="transmembrane region" description="Helical" evidence="9">
    <location>
        <begin position="92"/>
        <end position="109"/>
    </location>
</feature>
<evidence type="ECO:0000256" key="6">
    <source>
        <dbReference type="ARBA" id="ARBA00022989"/>
    </source>
</evidence>
<gene>
    <name evidence="11" type="ORF">SAMN06265219_11274</name>
</gene>
<dbReference type="InterPro" id="IPR020846">
    <property type="entry name" value="MFS_dom"/>
</dbReference>
<dbReference type="InterPro" id="IPR005279">
    <property type="entry name" value="Dipep/tripep_permease"/>
</dbReference>
<dbReference type="RefSeq" id="WP_142455226.1">
    <property type="nucleotide sequence ID" value="NZ_FXTP01000012.1"/>
</dbReference>
<feature type="transmembrane region" description="Helical" evidence="9">
    <location>
        <begin position="62"/>
        <end position="83"/>
    </location>
</feature>
<sequence length="505" mass="55340">MANDPQHSHDTSFFGHPRGLATLFFTEMWERFSYYGMRAILVLFMVDAINTGGLGLDDTTATAIYGLYTMFVYLLALPGGWLADKFMGLRNAIWYGGIIIAAGHFAMAIPTDQTFYLGLVLIVVGTGFLKPNISSIVGGLYADDEPARRDAGFSIFYMGINIGAFIAPIVTGWLGEGINWHYGFGLAGVGMVLGLVQYKLTEKYLGDVGVEPEKLDDPAKQAKRESRIKTGLWIIGSALTVFIGLVMAGVITINPVAIADASGITIFALVIAYFVYVFVAEELTTDQKKKIGVIAALFIFSAIFWSGFEQAGSSLNLFAERYTDRLMFGWEMPASWLQSVNAFFIITLAPVFGWLWVWLAKRNLEPATPVKFAFGLIFLGVGFLVMMFASYIVVEGSQVLPTWLVMTYLFHTIGELCLSPVGLSAVTKLAPKKLVGQMMGIWFMSIAFGNLIAGRVAGQFDQESIQADPSLLPDLFWLIVLTTVGGGIVLLLFSKPIRKLMGKVH</sequence>
<feature type="transmembrane region" description="Helical" evidence="9">
    <location>
        <begin position="336"/>
        <end position="360"/>
    </location>
</feature>
<evidence type="ECO:0000313" key="12">
    <source>
        <dbReference type="Proteomes" id="UP000317557"/>
    </source>
</evidence>
<dbReference type="InterPro" id="IPR050171">
    <property type="entry name" value="MFS_Transporters"/>
</dbReference>
<feature type="transmembrane region" description="Helical" evidence="9">
    <location>
        <begin position="400"/>
        <end position="423"/>
    </location>
</feature>
<feature type="domain" description="Major facilitator superfamily (MFS) profile" evidence="10">
    <location>
        <begin position="19"/>
        <end position="498"/>
    </location>
</feature>
<dbReference type="Pfam" id="PF00854">
    <property type="entry name" value="PTR2"/>
    <property type="match status" value="1"/>
</dbReference>
<feature type="transmembrane region" description="Helical" evidence="9">
    <location>
        <begin position="230"/>
        <end position="251"/>
    </location>
</feature>
<evidence type="ECO:0000256" key="9">
    <source>
        <dbReference type="SAM" id="Phobius"/>
    </source>
</evidence>
<evidence type="ECO:0000256" key="2">
    <source>
        <dbReference type="ARBA" id="ARBA00022448"/>
    </source>
</evidence>
<dbReference type="PROSITE" id="PS50850">
    <property type="entry name" value="MFS"/>
    <property type="match status" value="1"/>
</dbReference>
<dbReference type="Gene3D" id="1.20.1250.20">
    <property type="entry name" value="MFS general substrate transporter like domains"/>
    <property type="match status" value="1"/>
</dbReference>
<keyword evidence="3" id="KW-1003">Cell membrane</keyword>
<keyword evidence="4 8" id="KW-0812">Transmembrane</keyword>
<evidence type="ECO:0000313" key="11">
    <source>
        <dbReference type="EMBL" id="SMO83773.1"/>
    </source>
</evidence>
<evidence type="ECO:0000256" key="1">
    <source>
        <dbReference type="ARBA" id="ARBA00004651"/>
    </source>
</evidence>
<feature type="transmembrane region" description="Helical" evidence="9">
    <location>
        <begin position="475"/>
        <end position="493"/>
    </location>
</feature>
<dbReference type="PANTHER" id="PTHR23517">
    <property type="entry name" value="RESISTANCE PROTEIN MDTM, PUTATIVE-RELATED-RELATED"/>
    <property type="match status" value="1"/>
</dbReference>
<evidence type="ECO:0000256" key="5">
    <source>
        <dbReference type="ARBA" id="ARBA00022856"/>
    </source>
</evidence>
<keyword evidence="5" id="KW-0653">Protein transport</keyword>
<dbReference type="OrthoDB" id="9772725at2"/>
<protein>
    <submittedName>
        <fullName evidence="11">Proton-dependent oligopeptide transporter, POT family</fullName>
    </submittedName>
</protein>
<accession>A0A521EIM0</accession>
<evidence type="ECO:0000256" key="4">
    <source>
        <dbReference type="ARBA" id="ARBA00022692"/>
    </source>
</evidence>
<evidence type="ECO:0000259" key="10">
    <source>
        <dbReference type="PROSITE" id="PS50850"/>
    </source>
</evidence>
<keyword evidence="6 9" id="KW-1133">Transmembrane helix</keyword>
<dbReference type="GO" id="GO:0005886">
    <property type="term" value="C:plasma membrane"/>
    <property type="evidence" value="ECO:0007669"/>
    <property type="project" value="UniProtKB-SubCell"/>
</dbReference>
<keyword evidence="12" id="KW-1185">Reference proteome</keyword>
<proteinExistence type="inferred from homology"/>
<keyword evidence="7 9" id="KW-0472">Membrane</keyword>
<evidence type="ECO:0000256" key="7">
    <source>
        <dbReference type="ARBA" id="ARBA00023136"/>
    </source>
</evidence>
<dbReference type="GO" id="GO:0006857">
    <property type="term" value="P:oligopeptide transport"/>
    <property type="evidence" value="ECO:0007669"/>
    <property type="project" value="InterPro"/>
</dbReference>
<feature type="transmembrane region" description="Helical" evidence="9">
    <location>
        <begin position="115"/>
        <end position="142"/>
    </location>
</feature>
<feature type="transmembrane region" description="Helical" evidence="9">
    <location>
        <begin position="35"/>
        <end position="56"/>
    </location>
</feature>
<feature type="transmembrane region" description="Helical" evidence="9">
    <location>
        <begin position="372"/>
        <end position="394"/>
    </location>
</feature>
<dbReference type="PANTHER" id="PTHR23517:SF15">
    <property type="entry name" value="PROTON-DEPENDENT OLIGOPEPTIDE FAMILY TRANSPORT PROTEIN"/>
    <property type="match status" value="1"/>
</dbReference>
<feature type="transmembrane region" description="Helical" evidence="9">
    <location>
        <begin position="291"/>
        <end position="308"/>
    </location>
</feature>
<dbReference type="Proteomes" id="UP000317557">
    <property type="component" value="Unassembled WGS sequence"/>
</dbReference>
<dbReference type="InterPro" id="IPR018456">
    <property type="entry name" value="PTR2_symporter_CS"/>
</dbReference>